<feature type="domain" description="3-hydroxyacyl-CoA dehydrogenase NAD binding" evidence="3">
    <location>
        <begin position="11"/>
        <end position="188"/>
    </location>
</feature>
<dbReference type="InterPro" id="IPR006108">
    <property type="entry name" value="3HC_DH_C"/>
</dbReference>
<dbReference type="InterPro" id="IPR036291">
    <property type="entry name" value="NAD(P)-bd_dom_sf"/>
</dbReference>
<dbReference type="RefSeq" id="WP_346758894.1">
    <property type="nucleotide sequence ID" value="NZ_JAUJEB010000003.1"/>
</dbReference>
<dbReference type="SUPFAM" id="SSF48179">
    <property type="entry name" value="6-phosphogluconate dehydrogenase C-terminal domain-like"/>
    <property type="match status" value="1"/>
</dbReference>
<dbReference type="Proteomes" id="UP001172083">
    <property type="component" value="Unassembled WGS sequence"/>
</dbReference>
<feature type="domain" description="3-hydroxyacyl-CoA dehydrogenase C-terminal" evidence="2">
    <location>
        <begin position="192"/>
        <end position="285"/>
    </location>
</feature>
<evidence type="ECO:0000313" key="5">
    <source>
        <dbReference type="Proteomes" id="UP001172083"/>
    </source>
</evidence>
<dbReference type="SUPFAM" id="SSF51735">
    <property type="entry name" value="NAD(P)-binding Rossmann-fold domains"/>
    <property type="match status" value="1"/>
</dbReference>
<dbReference type="Pfam" id="PF02737">
    <property type="entry name" value="3HCDH_N"/>
    <property type="match status" value="1"/>
</dbReference>
<sequence length="297" mass="33000">MVLSLKDIRNVLVLGCGTLGARVGLRFALSGFQVKMYDIDKDIFPSAKTSQTQLLQYLAKKKLFNPQKTEEVLNSITWTTSPQLAAQEVHLINESVTEDVEVKLKVWEQFGVLSPAYTIFTTNTSFLLPSMFAEASGRPGRFCAFHFHDIFHANVVDIMPHAGTEKWVTELLVALSTVLEQVPVYVEKESPGYIFNSMLIGVLNSACTLLADGIGSVETIDKSWMGNLKTGIGPFGMMDAIGLDTAWHVAKRHEGRVNKKFISLLRQMIDDGKLGVKSGQGFYSYPNPRFKDPNFLS</sequence>
<dbReference type="Pfam" id="PF00725">
    <property type="entry name" value="3HCDH"/>
    <property type="match status" value="1"/>
</dbReference>
<evidence type="ECO:0000256" key="1">
    <source>
        <dbReference type="ARBA" id="ARBA00023002"/>
    </source>
</evidence>
<dbReference type="PANTHER" id="PTHR48075:SF5">
    <property type="entry name" value="3-HYDROXYBUTYRYL-COA DEHYDROGENASE"/>
    <property type="match status" value="1"/>
</dbReference>
<reference evidence="4" key="1">
    <citation type="submission" date="2023-06" db="EMBL/GenBank/DDBJ databases">
        <title>Genomic of Agaribacillus aureum.</title>
        <authorList>
            <person name="Wang G."/>
        </authorList>
    </citation>
    <scope>NUCLEOTIDE SEQUENCE</scope>
    <source>
        <strain evidence="4">BMA12</strain>
    </source>
</reference>
<comment type="caution">
    <text evidence="4">The sequence shown here is derived from an EMBL/GenBank/DDBJ whole genome shotgun (WGS) entry which is preliminary data.</text>
</comment>
<dbReference type="EMBL" id="JAUJEB010000003">
    <property type="protein sequence ID" value="MDN5213556.1"/>
    <property type="molecule type" value="Genomic_DNA"/>
</dbReference>
<evidence type="ECO:0000259" key="3">
    <source>
        <dbReference type="Pfam" id="PF02737"/>
    </source>
</evidence>
<dbReference type="InterPro" id="IPR006176">
    <property type="entry name" value="3-OHacyl-CoA_DH_NAD-bd"/>
</dbReference>
<gene>
    <name evidence="4" type="ORF">QQ020_15905</name>
</gene>
<proteinExistence type="predicted"/>
<keyword evidence="1" id="KW-0560">Oxidoreductase</keyword>
<dbReference type="InterPro" id="IPR022694">
    <property type="entry name" value="3-OHacyl-CoA_DH"/>
</dbReference>
<dbReference type="InterPro" id="IPR008927">
    <property type="entry name" value="6-PGluconate_DH-like_C_sf"/>
</dbReference>
<protein>
    <submittedName>
        <fullName evidence="4">3-hydroxyacyl-CoA dehydrogenase NAD-binding domain-containing protein</fullName>
    </submittedName>
</protein>
<dbReference type="Gene3D" id="1.10.1040.10">
    <property type="entry name" value="N-(1-d-carboxylethyl)-l-norvaline Dehydrogenase, domain 2"/>
    <property type="match status" value="1"/>
</dbReference>
<name>A0ABT8L8J3_9BACT</name>
<organism evidence="4 5">
    <name type="scientific">Agaribacillus aureus</name>
    <dbReference type="NCBI Taxonomy" id="3051825"/>
    <lineage>
        <taxon>Bacteria</taxon>
        <taxon>Pseudomonadati</taxon>
        <taxon>Bacteroidota</taxon>
        <taxon>Cytophagia</taxon>
        <taxon>Cytophagales</taxon>
        <taxon>Splendidivirgaceae</taxon>
        <taxon>Agaribacillus</taxon>
    </lineage>
</organism>
<accession>A0ABT8L8J3</accession>
<dbReference type="PIRSF" id="PIRSF000105">
    <property type="entry name" value="HCDH"/>
    <property type="match status" value="1"/>
</dbReference>
<dbReference type="Gene3D" id="3.40.50.720">
    <property type="entry name" value="NAD(P)-binding Rossmann-like Domain"/>
    <property type="match status" value="1"/>
</dbReference>
<evidence type="ECO:0000313" key="4">
    <source>
        <dbReference type="EMBL" id="MDN5213556.1"/>
    </source>
</evidence>
<evidence type="ECO:0000259" key="2">
    <source>
        <dbReference type="Pfam" id="PF00725"/>
    </source>
</evidence>
<keyword evidence="5" id="KW-1185">Reference proteome</keyword>
<dbReference type="PANTHER" id="PTHR48075">
    <property type="entry name" value="3-HYDROXYACYL-COA DEHYDROGENASE FAMILY PROTEIN"/>
    <property type="match status" value="1"/>
</dbReference>
<dbReference type="InterPro" id="IPR013328">
    <property type="entry name" value="6PGD_dom2"/>
</dbReference>